<comment type="caution">
    <text evidence="11">The sequence shown here is derived from an EMBL/GenBank/DDBJ whole genome shotgun (WGS) entry which is preliminary data.</text>
</comment>
<dbReference type="EMBL" id="CAXLJL010000156">
    <property type="protein sequence ID" value="CAL5133503.1"/>
    <property type="molecule type" value="Genomic_DNA"/>
</dbReference>
<feature type="transmembrane region" description="Helical" evidence="8">
    <location>
        <begin position="1605"/>
        <end position="1626"/>
    </location>
</feature>
<feature type="region of interest" description="Disordered" evidence="7">
    <location>
        <begin position="1202"/>
        <end position="1373"/>
    </location>
</feature>
<dbReference type="InterPro" id="IPR003598">
    <property type="entry name" value="Ig_sub2"/>
</dbReference>
<evidence type="ECO:0000259" key="10">
    <source>
        <dbReference type="PROSITE" id="PS50853"/>
    </source>
</evidence>
<feature type="domain" description="Fibronectin type-III" evidence="10">
    <location>
        <begin position="1061"/>
        <end position="1154"/>
    </location>
</feature>
<dbReference type="GO" id="GO:0005886">
    <property type="term" value="C:plasma membrane"/>
    <property type="evidence" value="ECO:0007669"/>
    <property type="project" value="TreeGrafter"/>
</dbReference>
<feature type="compositionally biased region" description="Basic and acidic residues" evidence="7">
    <location>
        <begin position="1221"/>
        <end position="1236"/>
    </location>
</feature>
<feature type="transmembrane region" description="Helical" evidence="8">
    <location>
        <begin position="1167"/>
        <end position="1188"/>
    </location>
</feature>
<feature type="transmembrane region" description="Helical" evidence="8">
    <location>
        <begin position="1975"/>
        <end position="1995"/>
    </location>
</feature>
<keyword evidence="5 8" id="KW-0472">Membrane</keyword>
<feature type="compositionally biased region" description="Polar residues" evidence="7">
    <location>
        <begin position="718"/>
        <end position="729"/>
    </location>
</feature>
<dbReference type="SUPFAM" id="SSF48726">
    <property type="entry name" value="Immunoglobulin"/>
    <property type="match status" value="5"/>
</dbReference>
<dbReference type="Pfam" id="PF00335">
    <property type="entry name" value="Tetraspanin"/>
    <property type="match status" value="1"/>
</dbReference>
<dbReference type="PROSITE" id="PS50853">
    <property type="entry name" value="FN3"/>
    <property type="match status" value="3"/>
</dbReference>
<keyword evidence="6" id="KW-1015">Disulfide bond</keyword>
<protein>
    <submittedName>
        <fullName evidence="11">Uncharacterized protein</fullName>
    </submittedName>
</protein>
<feature type="domain" description="Ig-like" evidence="9">
    <location>
        <begin position="26"/>
        <end position="137"/>
    </location>
</feature>
<dbReference type="SMART" id="SM00409">
    <property type="entry name" value="IG"/>
    <property type="match status" value="5"/>
</dbReference>
<feature type="domain" description="Ig-like" evidence="9">
    <location>
        <begin position="422"/>
        <end position="514"/>
    </location>
</feature>
<dbReference type="InterPro" id="IPR003961">
    <property type="entry name" value="FN3_dom"/>
</dbReference>
<organism evidence="11 12">
    <name type="scientific">Calicophoron daubneyi</name>
    <name type="common">Rumen fluke</name>
    <name type="synonym">Paramphistomum daubneyi</name>
    <dbReference type="NCBI Taxonomy" id="300641"/>
    <lineage>
        <taxon>Eukaryota</taxon>
        <taxon>Metazoa</taxon>
        <taxon>Spiralia</taxon>
        <taxon>Lophotrochozoa</taxon>
        <taxon>Platyhelminthes</taxon>
        <taxon>Trematoda</taxon>
        <taxon>Digenea</taxon>
        <taxon>Plagiorchiida</taxon>
        <taxon>Pronocephalata</taxon>
        <taxon>Paramphistomoidea</taxon>
        <taxon>Paramphistomidae</taxon>
        <taxon>Calicophoron</taxon>
    </lineage>
</organism>
<dbReference type="SMART" id="SM00408">
    <property type="entry name" value="IGc2"/>
    <property type="match status" value="5"/>
</dbReference>
<dbReference type="GO" id="GO:0030424">
    <property type="term" value="C:axon"/>
    <property type="evidence" value="ECO:0007669"/>
    <property type="project" value="TreeGrafter"/>
</dbReference>
<accession>A0AAV2TAP4</accession>
<feature type="region of interest" description="Disordered" evidence="7">
    <location>
        <begin position="718"/>
        <end position="750"/>
    </location>
</feature>
<dbReference type="CDD" id="cd00063">
    <property type="entry name" value="FN3"/>
    <property type="match status" value="3"/>
</dbReference>
<evidence type="ECO:0000313" key="12">
    <source>
        <dbReference type="Proteomes" id="UP001497525"/>
    </source>
</evidence>
<feature type="domain" description="Ig-like" evidence="9">
    <location>
        <begin position="239"/>
        <end position="326"/>
    </location>
</feature>
<evidence type="ECO:0000313" key="11">
    <source>
        <dbReference type="EMBL" id="CAL5133503.1"/>
    </source>
</evidence>
<evidence type="ECO:0000256" key="6">
    <source>
        <dbReference type="ARBA" id="ARBA00023157"/>
    </source>
</evidence>
<evidence type="ECO:0000256" key="2">
    <source>
        <dbReference type="ARBA" id="ARBA00022692"/>
    </source>
</evidence>
<dbReference type="Gene3D" id="2.60.40.10">
    <property type="entry name" value="Immunoglobulins"/>
    <property type="match status" value="10"/>
</dbReference>
<feature type="domain" description="Fibronectin type-III" evidence="10">
    <location>
        <begin position="962"/>
        <end position="1059"/>
    </location>
</feature>
<keyword evidence="3" id="KW-0677">Repeat</keyword>
<dbReference type="CDD" id="cd00096">
    <property type="entry name" value="Ig"/>
    <property type="match status" value="1"/>
</dbReference>
<dbReference type="SUPFAM" id="SSF49265">
    <property type="entry name" value="Fibronectin type III"/>
    <property type="match status" value="3"/>
</dbReference>
<dbReference type="InterPro" id="IPR003599">
    <property type="entry name" value="Ig_sub"/>
</dbReference>
<feature type="transmembrane region" description="Helical" evidence="8">
    <location>
        <begin position="2302"/>
        <end position="2323"/>
    </location>
</feature>
<dbReference type="Pfam" id="PF07782">
    <property type="entry name" value="DC_STAMP"/>
    <property type="match status" value="1"/>
</dbReference>
<dbReference type="InterPro" id="IPR012858">
    <property type="entry name" value="DC_STAMP-like"/>
</dbReference>
<evidence type="ECO:0000256" key="5">
    <source>
        <dbReference type="ARBA" id="ARBA00023136"/>
    </source>
</evidence>
<keyword evidence="2 8" id="KW-0812">Transmembrane</keyword>
<feature type="transmembrane region" description="Helical" evidence="8">
    <location>
        <begin position="2384"/>
        <end position="2405"/>
    </location>
</feature>
<dbReference type="Pfam" id="PF13927">
    <property type="entry name" value="Ig_3"/>
    <property type="match status" value="4"/>
</dbReference>
<evidence type="ECO:0000256" key="1">
    <source>
        <dbReference type="ARBA" id="ARBA00004141"/>
    </source>
</evidence>
<keyword evidence="4 8" id="KW-1133">Transmembrane helix</keyword>
<evidence type="ECO:0000256" key="3">
    <source>
        <dbReference type="ARBA" id="ARBA00022737"/>
    </source>
</evidence>
<name>A0AAV2TAP4_CALDB</name>
<dbReference type="PROSITE" id="PS50835">
    <property type="entry name" value="IG_LIKE"/>
    <property type="match status" value="5"/>
</dbReference>
<dbReference type="PANTHER" id="PTHR44170:SF6">
    <property type="entry name" value="CONTACTIN"/>
    <property type="match status" value="1"/>
</dbReference>
<dbReference type="GO" id="GO:0098609">
    <property type="term" value="P:cell-cell adhesion"/>
    <property type="evidence" value="ECO:0007669"/>
    <property type="project" value="TreeGrafter"/>
</dbReference>
<proteinExistence type="predicted"/>
<reference evidence="11" key="1">
    <citation type="submission" date="2024-06" db="EMBL/GenBank/DDBJ databases">
        <authorList>
            <person name="Liu X."/>
            <person name="Lenzi L."/>
            <person name="Haldenby T S."/>
            <person name="Uol C."/>
        </authorList>
    </citation>
    <scope>NUCLEOTIDE SEQUENCE</scope>
</reference>
<dbReference type="Pfam" id="PF07679">
    <property type="entry name" value="I-set"/>
    <property type="match status" value="1"/>
</dbReference>
<evidence type="ECO:0000259" key="9">
    <source>
        <dbReference type="PROSITE" id="PS50835"/>
    </source>
</evidence>
<dbReference type="PANTHER" id="PTHR44170">
    <property type="entry name" value="PROTEIN SIDEKICK"/>
    <property type="match status" value="1"/>
</dbReference>
<feature type="domain" description="Fibronectin type-III" evidence="10">
    <location>
        <begin position="521"/>
        <end position="623"/>
    </location>
</feature>
<dbReference type="SMART" id="SM00060">
    <property type="entry name" value="FN3"/>
    <property type="match status" value="4"/>
</dbReference>
<feature type="transmembrane region" description="Helical" evidence="8">
    <location>
        <begin position="1890"/>
        <end position="1913"/>
    </location>
</feature>
<dbReference type="InterPro" id="IPR036116">
    <property type="entry name" value="FN3_sf"/>
</dbReference>
<evidence type="ECO:0000256" key="4">
    <source>
        <dbReference type="ARBA" id="ARBA00022989"/>
    </source>
</evidence>
<dbReference type="InterPro" id="IPR036179">
    <property type="entry name" value="Ig-like_dom_sf"/>
</dbReference>
<sequence>MPPKNAVFIPGEAIRLPCVAIGVPAPNITRDLIHFRLELGDFKDAETKIVTATYGKSIQLPCNVPLGYPPPVVTWQTEKNSQIEYIKETNRRATDINGYLYITAVEEEDHDTLYTCVANNEVMRHQKDGPSYRIKVYGQPTNFPLEELYRTPRTEVAVVGDKLQLKCIFSGYPTPEYTWFKDGVTPINLPNVVIQNLGTMLEINPVTLDAAGQYRCQGSNELTRTTRNAQYKVQVRVRPEFTEKPEDITVPVEGSVVFTCSASGVPAPQIRWTVNGGDPSTYLDGTRKVMRGNTMYLSNLTIKDSAVIQCNASNAFGYAFTNAYVNVMCEPPYFILPPQAELRAVDGHNVTLYCQTFSAPKAVISWAKDGRPINGGRYQSMPNGDLYISSVAITDSGVYECTATNPFGSRKASGRLYVRRRTNIVLAPLDTYVYEGQMVKFVCTAETDPMELENLKITWYKDNNLIQPEATPRIQPVWFDYSLVLSGAQPRDTGQYVCNASNGLDYATASASLLVQGRPEQPINVQINCVDFINDELALVSWYPGSDNYAPIMEYLVEYSTQYERDTWYPAEIFNFTGLVQSTSVKVILRPSIEYQFRIRTRNRIGFSLPSQPTTTLCSIPPRVPAVNPSELYVYGSLPNNLIIRWTTLPYIEHYGSSLGYILTVTCLNCVVIPRDAVNTTIIGNWRIDRITYTSFRAGASVYEIETYKQFKVTIQSRNEEGASTSPPTEATGYSGEAVPTIVPPTPTVVRTTPRGAELQWTAITESESAQMNGYFRGYRIGWCNAALNEANCETQKRYQDVLLRIPETPVLYTYRRRRSVDALQQPQPYHSNNMEDTVLSRYLPPSLRAYEQYSKGQNVTVPLSPVCHVAAKKNVHCPGTGLFPRAAQSRSVVGDAYEAVLIRVPRQTANKFVFGQTINYTLTGVPGATTIKLWSRILNTRFAGPMSATTTLTTLEDVPGPVGDLKAVIIGVNYVNITWNKPAEPNGNITGYEFEAMELNGLEMGYGFRYDPLMDGFATSYQMPRLKPNTSYRITVWALTSAGAGVDTFVDLRTLPSDVAPTAPNFVVTTIGVSNFTVIYEPSHTGSPGTVFFVQYRQPGKVLWLESQRTFINRQITVNNLSSDTSYEIRMIATNGGRLSTASAIRLVTTLGPPGPGGLAGESGTWFIIVCVLLIFFIAVIIILILLRRHRMGVVRKRAEGPAPDYQPLVTSQEYGQPEGVKEPPRFTSVERDNYSRSGYSGSEIASPVQSHREPESVDQWSPEEEGLSDRDHPLSRVAESEFEHEEERSAGDWDNDADVVSPQAGKILPLRSNEEEAEMEVDRSHVPSGSESRSAHYNGSRYRGGSGGSRSHQDPKSSRSRHRPPDDSSTKLVLKRFGEKSEVEQRMLSRMKWKTLMDTIGPSVCILFWFGTLLVRIFPKDLNENYYRIYYFISRVIWQVLVLPYLLVSFVHGIYLLLVLLDDTGFIHGETANKLFELFELLASDLENEKKLEIVNSLELVQLKYRCCGGTSHLDWLDINIQFADQISTTGLMNSTEDFNPWGQKSTSPFFPTSCCDRSQNIKCATSLLRPSDELTVYQMTYEAPVYKRDCAQSVYEHTYSELFSLIVFFSAVDILLHFIQMFAQIKSYFNLAPRYPCSKWALLLPPLQSKLTPPKMGSRRESTGSVVHRTGSITHMDGSRTHQDGSITKVDGTFVPIPDKLYHRSGSVTVRSGSRIHRTGSRSHTNRSRTHRTGSVTYADGTRVHRDQTISLGPGDTRDVCMKGEKVKVFFGSAGYISTEQILQACQGTHLLAQPSYMQQKSLRLRSRYIAGRMKIGWVLRGVDRQYSSVLHRVPVKKYRSIAPTQASGFRHFLRIHLPMIEAIIYADGNSVIETEANAYYRSFCVYLIRGLLFLLLGFLAVKVLLPFVLSTDLNTPLLSFADKIIRDEGEMKRANQRVQDMSSAINEEVCKQTSLFLYTTIMVATLMSRRVRTVLVLALPGLGLTVGWVYLSNEMMHAALIGPVTNTRQNLLSITDTVMCLAEASHNVTRDFDQINVLSSEDDEVKPEYADVIGEDRPDFRNTSLNFMNMSENLRVKLLDALEEYANLWPSFNTMMENYFKAIEALKWAPKLSTCSWSVKKYEEYRKKLPSAALSEEERKHLSESIQKGEKLEGMLVFLICKICNSYQFQKRQQCKVQSDQICVKLSELFKGAAYQPTWYSDACSGKNYQSACPLEKYEKFARTQCRSELDVIGVEQGTVAYVIEAYEVIKAINESLQVEEPNSTGLSIKLGHSTNWMDDSESDQQEISYYYPPLLEGLFYTILLVSTLLKLLFLRIILNAHDYISYYILDPDYDNIYVGRLFEIIDAKRLFEGKENLLPLKSMETRVFWRRQCYTLKQVQQIVIGLAVTFFYGLGVRLLFSIDYYFYETTTFLIDLTSGYHGIRRQLSELQFTGTDARVLGSGIFHQLTAKLLLNLGRLKDINLNYDRNFCSPYLFQTHQSHMGTFGTAWFLQTVLIILGPYLLRSRHNIAAFFYPSRSRSRVVRLYNSMLIERRHHMTICRNLIVHWVREGRLQREARRRSEPSFLTFASPRLARMLALDKQRCIICQDLLPPGPDLLICPLDHTATCQQCASMVLKSNVCIVCLDRNPKRLFKERRKLQRAELKRY</sequence>
<dbReference type="GO" id="GO:0007411">
    <property type="term" value="P:axon guidance"/>
    <property type="evidence" value="ECO:0007669"/>
    <property type="project" value="TreeGrafter"/>
</dbReference>
<feature type="transmembrane region" description="Helical" evidence="8">
    <location>
        <begin position="2488"/>
        <end position="2509"/>
    </location>
</feature>
<dbReference type="InterPro" id="IPR013783">
    <property type="entry name" value="Ig-like_fold"/>
</dbReference>
<feature type="domain" description="Ig-like" evidence="9">
    <location>
        <begin position="140"/>
        <end position="234"/>
    </location>
</feature>
<dbReference type="InterPro" id="IPR007110">
    <property type="entry name" value="Ig-like_dom"/>
</dbReference>
<feature type="compositionally biased region" description="Basic residues" evidence="7">
    <location>
        <begin position="1717"/>
        <end position="1735"/>
    </location>
</feature>
<dbReference type="Proteomes" id="UP001497525">
    <property type="component" value="Unassembled WGS sequence"/>
</dbReference>
<feature type="domain" description="Ig-like" evidence="9">
    <location>
        <begin position="331"/>
        <end position="413"/>
    </location>
</feature>
<evidence type="ECO:0000256" key="8">
    <source>
        <dbReference type="SAM" id="Phobius"/>
    </source>
</evidence>
<dbReference type="InterPro" id="IPR013098">
    <property type="entry name" value="Ig_I-set"/>
</dbReference>
<feature type="transmembrane region" description="Helical" evidence="8">
    <location>
        <begin position="1439"/>
        <end position="1463"/>
    </location>
</feature>
<feature type="compositionally biased region" description="Basic and acidic residues" evidence="7">
    <location>
        <begin position="1269"/>
        <end position="1293"/>
    </location>
</feature>
<feature type="compositionally biased region" description="Basic and acidic residues" evidence="7">
    <location>
        <begin position="1353"/>
        <end position="1371"/>
    </location>
</feature>
<feature type="transmembrane region" description="Helical" evidence="8">
    <location>
        <begin position="1398"/>
        <end position="1419"/>
    </location>
</feature>
<evidence type="ECO:0000256" key="7">
    <source>
        <dbReference type="SAM" id="MobiDB-lite"/>
    </source>
</evidence>
<feature type="region of interest" description="Disordered" evidence="7">
    <location>
        <begin position="1711"/>
        <end position="1736"/>
    </location>
</feature>
<comment type="subcellular location">
    <subcellularLocation>
        <location evidence="1">Membrane</location>
        <topology evidence="1">Multi-pass membrane protein</topology>
    </subcellularLocation>
</comment>
<dbReference type="Pfam" id="PF00041">
    <property type="entry name" value="fn3"/>
    <property type="match status" value="3"/>
</dbReference>
<gene>
    <name evidence="11" type="ORF">CDAUBV1_LOCUS6732</name>
</gene>
<feature type="compositionally biased region" description="Polar residues" evidence="7">
    <location>
        <begin position="1329"/>
        <end position="1339"/>
    </location>
</feature>
<dbReference type="InterPro" id="IPR018499">
    <property type="entry name" value="Tetraspanin/Peripherin"/>
</dbReference>